<evidence type="ECO:0000313" key="4">
    <source>
        <dbReference type="Proteomes" id="UP000027616"/>
    </source>
</evidence>
<gene>
    <name evidence="3" type="ORF">BN938_3040</name>
</gene>
<dbReference type="InterPro" id="IPR050300">
    <property type="entry name" value="GDXG_lipolytic_enzyme"/>
</dbReference>
<dbReference type="KEGG" id="rbc:BN938_3040"/>
<dbReference type="Pfam" id="PF20434">
    <property type="entry name" value="BD-FAE"/>
    <property type="match status" value="1"/>
</dbReference>
<dbReference type="EMBL" id="HG934468">
    <property type="protein sequence ID" value="CDN33102.1"/>
    <property type="molecule type" value="Genomic_DNA"/>
</dbReference>
<dbReference type="GO" id="GO:0045493">
    <property type="term" value="P:xylan catabolic process"/>
    <property type="evidence" value="ECO:0007669"/>
    <property type="project" value="UniProtKB-KW"/>
</dbReference>
<keyword evidence="3" id="KW-0119">Carbohydrate metabolism</keyword>
<dbReference type="Proteomes" id="UP000027616">
    <property type="component" value="Chromosome I"/>
</dbReference>
<dbReference type="HOGENOM" id="CLU_707528_0_0_10"/>
<name>A0A060RBX1_9BACT</name>
<dbReference type="InterPro" id="IPR049492">
    <property type="entry name" value="BD-FAE-like_dom"/>
</dbReference>
<protein>
    <submittedName>
        <fullName evidence="3">Xylanase</fullName>
    </submittedName>
</protein>
<keyword evidence="3" id="KW-0858">Xylan degradation</keyword>
<dbReference type="STRING" id="1433126.BN938_3040"/>
<evidence type="ECO:0000313" key="3">
    <source>
        <dbReference type="EMBL" id="CDN33102.1"/>
    </source>
</evidence>
<dbReference type="OrthoDB" id="9796689at2"/>
<feature type="domain" description="BD-FAE-like" evidence="2">
    <location>
        <begin position="185"/>
        <end position="283"/>
    </location>
</feature>
<evidence type="ECO:0000256" key="1">
    <source>
        <dbReference type="ARBA" id="ARBA00022801"/>
    </source>
</evidence>
<dbReference type="GO" id="GO:0016798">
    <property type="term" value="F:hydrolase activity, acting on glycosyl bonds"/>
    <property type="evidence" value="ECO:0007669"/>
    <property type="project" value="UniProtKB-KW"/>
</dbReference>
<keyword evidence="4" id="KW-1185">Reference proteome</keyword>
<dbReference type="Gene3D" id="3.40.50.1820">
    <property type="entry name" value="alpha/beta hydrolase"/>
    <property type="match status" value="1"/>
</dbReference>
<dbReference type="InterPro" id="IPR029058">
    <property type="entry name" value="AB_hydrolase_fold"/>
</dbReference>
<sequence>MNRILLLIICFSSIYSYGAETVRVLIAGQNLSTTLGGKVESAADYYASTNRTVLKVDVVNLLDGTRELMTLLMEADGRYNVLLFNTGDGVEQIITSALAAGIEPVWYDTKKNEIDKAIFKNRRVSWIEYSEGDFDSFITEALMQWWTATARNNKSVKRIPLGIPSSGSEFVNSIARIEGVNCAELEIFLPDSTAKPRLTILFFPGGAYQFIGFLRNARELAELLKPHNIAVVGLKYRTRAPQDSTLNDAKRAISYIRKNGSRLGLNSSKIAVLGQSAGANLVLQLCSNYYGWERPDFCGIFSSWNFSKVEQTFVLREDLPPFFIRHATNDPAFELAVKLKEDIERLNPESNTKFVDSGGHGAFELTQNNPNNIWVDEFLEWLSLVDYHTY</sequence>
<evidence type="ECO:0000259" key="2">
    <source>
        <dbReference type="Pfam" id="PF20434"/>
    </source>
</evidence>
<dbReference type="AlphaFoldDB" id="A0A060RBX1"/>
<keyword evidence="3" id="KW-0326">Glycosidase</keyword>
<keyword evidence="1 3" id="KW-0378">Hydrolase</keyword>
<reference evidence="3 4" key="1">
    <citation type="journal article" date="2015" name="Genome Announc.">
        <title>Complete Genome Sequence of the Novel Leech Symbiont Mucinivorans hirudinis M3T.</title>
        <authorList>
            <person name="Nelson M.C."/>
            <person name="Bomar L."/>
            <person name="Graf J."/>
        </authorList>
    </citation>
    <scope>NUCLEOTIDE SEQUENCE [LARGE SCALE GENOMIC DNA]</scope>
    <source>
        <strain evidence="4">M3</strain>
    </source>
</reference>
<proteinExistence type="predicted"/>
<dbReference type="PANTHER" id="PTHR48081:SF6">
    <property type="entry name" value="PEPTIDASE S9 PROLYL OLIGOPEPTIDASE CATALYTIC DOMAIN-CONTAINING PROTEIN"/>
    <property type="match status" value="1"/>
</dbReference>
<keyword evidence="3" id="KW-0624">Polysaccharide degradation</keyword>
<dbReference type="PANTHER" id="PTHR48081">
    <property type="entry name" value="AB HYDROLASE SUPERFAMILY PROTEIN C4A8.06C"/>
    <property type="match status" value="1"/>
</dbReference>
<dbReference type="SUPFAM" id="SSF53474">
    <property type="entry name" value="alpha/beta-Hydrolases"/>
    <property type="match status" value="1"/>
</dbReference>
<dbReference type="eggNOG" id="COG0657">
    <property type="taxonomic scope" value="Bacteria"/>
</dbReference>
<organism evidence="3 4">
    <name type="scientific">Mucinivorans hirudinis</name>
    <dbReference type="NCBI Taxonomy" id="1433126"/>
    <lineage>
        <taxon>Bacteria</taxon>
        <taxon>Pseudomonadati</taxon>
        <taxon>Bacteroidota</taxon>
        <taxon>Bacteroidia</taxon>
        <taxon>Bacteroidales</taxon>
        <taxon>Rikenellaceae</taxon>
        <taxon>Mucinivorans</taxon>
    </lineage>
</organism>
<accession>A0A060RBX1</accession>